<name>E4X0Y4_OIKDI</name>
<organism evidence="2">
    <name type="scientific">Oikopleura dioica</name>
    <name type="common">Tunicate</name>
    <dbReference type="NCBI Taxonomy" id="34765"/>
    <lineage>
        <taxon>Eukaryota</taxon>
        <taxon>Metazoa</taxon>
        <taxon>Chordata</taxon>
        <taxon>Tunicata</taxon>
        <taxon>Appendicularia</taxon>
        <taxon>Copelata</taxon>
        <taxon>Oikopleuridae</taxon>
        <taxon>Oikopleura</taxon>
    </lineage>
</organism>
<reference evidence="2" key="1">
    <citation type="journal article" date="2010" name="Science">
        <title>Plasticity of animal genome architecture unmasked by rapid evolution of a pelagic tunicate.</title>
        <authorList>
            <person name="Denoeud F."/>
            <person name="Henriet S."/>
            <person name="Mungpakdee S."/>
            <person name="Aury J.M."/>
            <person name="Da Silva C."/>
            <person name="Brinkmann H."/>
            <person name="Mikhaleva J."/>
            <person name="Olsen L.C."/>
            <person name="Jubin C."/>
            <person name="Canestro C."/>
            <person name="Bouquet J.M."/>
            <person name="Danks G."/>
            <person name="Poulain J."/>
            <person name="Campsteijn C."/>
            <person name="Adamski M."/>
            <person name="Cross I."/>
            <person name="Yadetie F."/>
            <person name="Muffato M."/>
            <person name="Louis A."/>
            <person name="Butcher S."/>
            <person name="Tsagkogeorga G."/>
            <person name="Konrad A."/>
            <person name="Singh S."/>
            <person name="Jensen M.F."/>
            <person name="Cong E.H."/>
            <person name="Eikeseth-Otteraa H."/>
            <person name="Noel B."/>
            <person name="Anthouard V."/>
            <person name="Porcel B.M."/>
            <person name="Kachouri-Lafond R."/>
            <person name="Nishino A."/>
            <person name="Ugolini M."/>
            <person name="Chourrout P."/>
            <person name="Nishida H."/>
            <person name="Aasland R."/>
            <person name="Huzurbazar S."/>
            <person name="Westhof E."/>
            <person name="Delsuc F."/>
            <person name="Lehrach H."/>
            <person name="Reinhardt R."/>
            <person name="Weissenbach J."/>
            <person name="Roy S.W."/>
            <person name="Artiguenave F."/>
            <person name="Postlethwait J.H."/>
            <person name="Manak J.R."/>
            <person name="Thompson E.M."/>
            <person name="Jaillon O."/>
            <person name="Du Pasquier L."/>
            <person name="Boudinot P."/>
            <person name="Liberles D.A."/>
            <person name="Volff J.N."/>
            <person name="Philippe H."/>
            <person name="Lenhard B."/>
            <person name="Roest Crollius H."/>
            <person name="Wincker P."/>
            <person name="Chourrout D."/>
        </authorList>
    </citation>
    <scope>NUCLEOTIDE SEQUENCE [LARGE SCALE GENOMIC DNA]</scope>
</reference>
<protein>
    <recommendedName>
        <fullName evidence="4">MAGE domain-containing protein</fullName>
    </recommendedName>
</protein>
<feature type="region of interest" description="Disordered" evidence="1">
    <location>
        <begin position="237"/>
        <end position="258"/>
    </location>
</feature>
<dbReference type="OrthoDB" id="10367317at2759"/>
<dbReference type="Proteomes" id="UP000001307">
    <property type="component" value="Unassembled WGS sequence"/>
</dbReference>
<sequence>MDDSRRKERLKQLVQVLIDKKNSGKQVGSIAKMANMGVRDFKNISYKFKEIFGISLHFSPGLQLILPNDQLEMVRFVEEKVLGQGEKHDDKFNSVDHIATLLMHVMFFRNGKLTETELKKIMIEKLSIEWDKPDSLHGGKSAKQIVSQLEKDNMIKKVSVAHISVQSQIEGNLTKELTYEIGSRAKTIYNWEMIFRSGIKNMEQSSQVLMPESEVIRVQLHCKQTLEALTQSKYREREKSDVYNKMSTRNNDYDNEDM</sequence>
<proteinExistence type="predicted"/>
<evidence type="ECO:0008006" key="4">
    <source>
        <dbReference type="Google" id="ProtNLM"/>
    </source>
</evidence>
<gene>
    <name evidence="2" type="ORF">GSOID_T00014942001</name>
</gene>
<dbReference type="EMBL" id="FN653020">
    <property type="protein sequence ID" value="CBY23019.1"/>
    <property type="molecule type" value="Genomic_DNA"/>
</dbReference>
<evidence type="ECO:0000313" key="2">
    <source>
        <dbReference type="EMBL" id="CBY23019.1"/>
    </source>
</evidence>
<evidence type="ECO:0000313" key="3">
    <source>
        <dbReference type="Proteomes" id="UP000001307"/>
    </source>
</evidence>
<keyword evidence="3" id="KW-1185">Reference proteome</keyword>
<accession>E4X0Y4</accession>
<evidence type="ECO:0000256" key="1">
    <source>
        <dbReference type="SAM" id="MobiDB-lite"/>
    </source>
</evidence>
<dbReference type="InParanoid" id="E4X0Y4"/>
<dbReference type="AlphaFoldDB" id="E4X0Y4"/>